<dbReference type="AlphaFoldDB" id="A0AAD4I113"/>
<dbReference type="Proteomes" id="UP001197093">
    <property type="component" value="Unassembled WGS sequence"/>
</dbReference>
<accession>A0AAD4I113</accession>
<dbReference type="EMBL" id="JAHCVI010000001">
    <property type="protein sequence ID" value="KAG7291647.1"/>
    <property type="molecule type" value="Genomic_DNA"/>
</dbReference>
<keyword evidence="3" id="KW-1185">Reference proteome</keyword>
<feature type="region of interest" description="Disordered" evidence="1">
    <location>
        <begin position="1"/>
        <end position="54"/>
    </location>
</feature>
<evidence type="ECO:0000313" key="3">
    <source>
        <dbReference type="Proteomes" id="UP001197093"/>
    </source>
</evidence>
<name>A0AAD4I113_9PEZI</name>
<sequence length="364" mass="41812">MKLTPVKVKGKAGQKKTWRPPGPLRPVKRQRDEDDGADDSNDRSRRKAFKSKHPAAPIEELPTEILERIIFMCRNLNFLRSSLRLGYRFSSPSFLVELVRAAFAPTWDMWYGHTRDEAIHHDYLSHHTAIQGDPEFQGAVLACPWASVSLILDAQQRWCRRSGRPGRLAERVRLPGPPLPPPSALSPADVVPRFEKDWEAFKTPCRGFFSSADPYPDILLTRAHLEDGKYIELHPLTPVPQRLLTGPFDWEAARLLFWYVRGGARLPREHTWTWELTRRGYGHIVALDDKPLALAVFLLLDKLCVFDHWPEFLVGQELDEVARRVESSEDLSDRQLGWGIYEVLESQTSSRRAKETIDKRGPRT</sequence>
<protein>
    <submittedName>
        <fullName evidence="2">Uncharacterized protein</fullName>
    </submittedName>
</protein>
<evidence type="ECO:0000256" key="1">
    <source>
        <dbReference type="SAM" id="MobiDB-lite"/>
    </source>
</evidence>
<gene>
    <name evidence="2" type="ORF">NEMBOFW57_001666</name>
</gene>
<evidence type="ECO:0000313" key="2">
    <source>
        <dbReference type="EMBL" id="KAG7291647.1"/>
    </source>
</evidence>
<reference evidence="2" key="1">
    <citation type="submission" date="2023-02" db="EMBL/GenBank/DDBJ databases">
        <authorList>
            <person name="Palmer J.M."/>
        </authorList>
    </citation>
    <scope>NUCLEOTIDE SEQUENCE</scope>
    <source>
        <strain evidence="2">FW57</strain>
    </source>
</reference>
<proteinExistence type="predicted"/>
<feature type="compositionally biased region" description="Basic residues" evidence="1">
    <location>
        <begin position="44"/>
        <end position="53"/>
    </location>
</feature>
<feature type="compositionally biased region" description="Basic residues" evidence="1">
    <location>
        <begin position="8"/>
        <end position="18"/>
    </location>
</feature>
<organism evidence="2 3">
    <name type="scientific">Staphylotrichum longicolle</name>
    <dbReference type="NCBI Taxonomy" id="669026"/>
    <lineage>
        <taxon>Eukaryota</taxon>
        <taxon>Fungi</taxon>
        <taxon>Dikarya</taxon>
        <taxon>Ascomycota</taxon>
        <taxon>Pezizomycotina</taxon>
        <taxon>Sordariomycetes</taxon>
        <taxon>Sordariomycetidae</taxon>
        <taxon>Sordariales</taxon>
        <taxon>Chaetomiaceae</taxon>
        <taxon>Staphylotrichum</taxon>
    </lineage>
</organism>
<comment type="caution">
    <text evidence="2">The sequence shown here is derived from an EMBL/GenBank/DDBJ whole genome shotgun (WGS) entry which is preliminary data.</text>
</comment>